<evidence type="ECO:0000256" key="4">
    <source>
        <dbReference type="ARBA" id="ARBA00023002"/>
    </source>
</evidence>
<dbReference type="PROSITE" id="PS00061">
    <property type="entry name" value="ADH_SHORT"/>
    <property type="match status" value="1"/>
</dbReference>
<keyword evidence="8" id="KW-1185">Reference proteome</keyword>
<protein>
    <submittedName>
        <fullName evidence="7">Short chain dehydrogenase</fullName>
    </submittedName>
</protein>
<dbReference type="OrthoDB" id="9809287at2"/>
<dbReference type="FunFam" id="3.40.50.720:FF:000301">
    <property type="entry name" value="Hydroxysteroid dehydrogenase like 2"/>
    <property type="match status" value="1"/>
</dbReference>
<organism evidence="7 8">
    <name type="scientific">Halovibrio salipaludis</name>
    <dbReference type="NCBI Taxonomy" id="2032626"/>
    <lineage>
        <taxon>Bacteria</taxon>
        <taxon>Pseudomonadati</taxon>
        <taxon>Pseudomonadota</taxon>
        <taxon>Gammaproteobacteria</taxon>
        <taxon>Oceanospirillales</taxon>
        <taxon>Halomonadaceae</taxon>
        <taxon>Halovibrio</taxon>
    </lineage>
</organism>
<evidence type="ECO:0000256" key="3">
    <source>
        <dbReference type="ARBA" id="ARBA00022857"/>
    </source>
</evidence>
<dbReference type="Pfam" id="PF00106">
    <property type="entry name" value="adh_short"/>
    <property type="match status" value="1"/>
</dbReference>
<dbReference type="NCBIfam" id="NF006133">
    <property type="entry name" value="PRK08278.1"/>
    <property type="match status" value="1"/>
</dbReference>
<dbReference type="GO" id="GO:0016491">
    <property type="term" value="F:oxidoreductase activity"/>
    <property type="evidence" value="ECO:0007669"/>
    <property type="project" value="UniProtKB-KW"/>
</dbReference>
<dbReference type="PRINTS" id="PR00080">
    <property type="entry name" value="SDRFAMILY"/>
</dbReference>
<dbReference type="InterPro" id="IPR020904">
    <property type="entry name" value="Sc_DH/Rdtase_CS"/>
</dbReference>
<keyword evidence="5" id="KW-0576">Peroxisome</keyword>
<dbReference type="AlphaFoldDB" id="A0A2A2EX59"/>
<proteinExistence type="inferred from homology"/>
<keyword evidence="3" id="KW-0521">NADP</keyword>
<dbReference type="Gene3D" id="3.40.50.720">
    <property type="entry name" value="NAD(P)-binding Rossmann-like Domain"/>
    <property type="match status" value="1"/>
</dbReference>
<evidence type="ECO:0000256" key="6">
    <source>
        <dbReference type="RuleBase" id="RU000363"/>
    </source>
</evidence>
<evidence type="ECO:0000256" key="5">
    <source>
        <dbReference type="ARBA" id="ARBA00023140"/>
    </source>
</evidence>
<dbReference type="EMBL" id="NSKD01000011">
    <property type="protein sequence ID" value="PAU76959.1"/>
    <property type="molecule type" value="Genomic_DNA"/>
</dbReference>
<dbReference type="PRINTS" id="PR00081">
    <property type="entry name" value="GDHRDH"/>
</dbReference>
<dbReference type="InterPro" id="IPR036291">
    <property type="entry name" value="NAD(P)-bd_dom_sf"/>
</dbReference>
<sequence>MTSNLNGKTVLITGGSRGIGRAIALACARQGANIVIAAKSDEPHPKLPGTIHTVAEEVEAEGSRALALKLDVQDENQVGEVMQKAADHFGGIDCLVNNAGAIRLQGVADLPVKRYDLMQSINARAVFVCSQAALPWLRESDHGHILNLAPPISLNPKWFANNAPYTMSKYGMSMLTIGMAEEFRKMPVAVNSLWPRTLVSTAAIEFEVGGPDLMAKGRKPEIMGDAAAAILQRPPSRTTGQCLIDDDVLAEEGVTDLEHYRYDPNGPELMKDFFLDD</sequence>
<evidence type="ECO:0000313" key="8">
    <source>
        <dbReference type="Proteomes" id="UP000218896"/>
    </source>
</evidence>
<comment type="caution">
    <text evidence="7">The sequence shown here is derived from an EMBL/GenBank/DDBJ whole genome shotgun (WGS) entry which is preliminary data.</text>
</comment>
<dbReference type="InterPro" id="IPR051935">
    <property type="entry name" value="HSDL2"/>
</dbReference>
<dbReference type="PANTHER" id="PTHR42808">
    <property type="entry name" value="HYDROXYSTEROID DEHYDROGENASE-LIKE PROTEIN 2"/>
    <property type="match status" value="1"/>
</dbReference>
<dbReference type="RefSeq" id="WP_095618640.1">
    <property type="nucleotide sequence ID" value="NZ_NSKD01000011.1"/>
</dbReference>
<reference evidence="7 8" key="1">
    <citation type="submission" date="2017-08" db="EMBL/GenBank/DDBJ databases">
        <title>Halovibrio sewagensis sp. nov., isolated from wastewater of high salinity.</title>
        <authorList>
            <person name="Dong X."/>
            <person name="Zhang G."/>
        </authorList>
    </citation>
    <scope>NUCLEOTIDE SEQUENCE [LARGE SCALE GENOMIC DNA]</scope>
    <source>
        <strain evidence="7 8">YL5-2</strain>
    </source>
</reference>
<evidence type="ECO:0000256" key="2">
    <source>
        <dbReference type="ARBA" id="ARBA00006484"/>
    </source>
</evidence>
<accession>A0A2A2EX59</accession>
<evidence type="ECO:0000256" key="1">
    <source>
        <dbReference type="ARBA" id="ARBA00004275"/>
    </source>
</evidence>
<name>A0A2A2EX59_9GAMM</name>
<dbReference type="SUPFAM" id="SSF51735">
    <property type="entry name" value="NAD(P)-binding Rossmann-fold domains"/>
    <property type="match status" value="1"/>
</dbReference>
<evidence type="ECO:0000313" key="7">
    <source>
        <dbReference type="EMBL" id="PAU76959.1"/>
    </source>
</evidence>
<comment type="similarity">
    <text evidence="2 6">Belongs to the short-chain dehydrogenases/reductases (SDR) family.</text>
</comment>
<dbReference type="Proteomes" id="UP000218896">
    <property type="component" value="Unassembled WGS sequence"/>
</dbReference>
<comment type="subcellular location">
    <subcellularLocation>
        <location evidence="1">Peroxisome</location>
    </subcellularLocation>
</comment>
<gene>
    <name evidence="7" type="ORF">CK501_15445</name>
</gene>
<dbReference type="InterPro" id="IPR002347">
    <property type="entry name" value="SDR_fam"/>
</dbReference>
<dbReference type="PANTHER" id="PTHR42808:SF3">
    <property type="entry name" value="HYDROXYSTEROID DEHYDROGENASE-LIKE PROTEIN 2"/>
    <property type="match status" value="1"/>
</dbReference>
<keyword evidence="4" id="KW-0560">Oxidoreductase</keyword>